<keyword evidence="3" id="KW-1185">Reference proteome</keyword>
<dbReference type="Proteomes" id="UP000218627">
    <property type="component" value="Unassembled WGS sequence"/>
</dbReference>
<dbReference type="InterPro" id="IPR002696">
    <property type="entry name" value="Membr_insert_effic_factor_YidD"/>
</dbReference>
<accession>A0A285P118</accession>
<name>A0A285P118_9AQUI</name>
<reference evidence="3" key="1">
    <citation type="submission" date="2017-09" db="EMBL/GenBank/DDBJ databases">
        <authorList>
            <person name="Varghese N."/>
            <person name="Submissions S."/>
        </authorList>
    </citation>
    <scope>NUCLEOTIDE SEQUENCE [LARGE SCALE GENOMIC DNA]</scope>
    <source>
        <strain evidence="3">DSM 2913</strain>
    </source>
</reference>
<comment type="function">
    <text evidence="1">Could be involved in insertion of integral membrane proteins into the membrane.</text>
</comment>
<protein>
    <recommendedName>
        <fullName evidence="1">Putative membrane protein insertion efficiency factor</fullName>
    </recommendedName>
</protein>
<dbReference type="AlphaFoldDB" id="A0A285P118"/>
<proteinExistence type="inferred from homology"/>
<dbReference type="NCBIfam" id="TIGR00278">
    <property type="entry name" value="membrane protein insertion efficiency factor YidD"/>
    <property type="match status" value="1"/>
</dbReference>
<evidence type="ECO:0000313" key="3">
    <source>
        <dbReference type="Proteomes" id="UP000218627"/>
    </source>
</evidence>
<dbReference type="PANTHER" id="PTHR33383">
    <property type="entry name" value="MEMBRANE PROTEIN INSERTION EFFICIENCY FACTOR-RELATED"/>
    <property type="match status" value="1"/>
</dbReference>
<evidence type="ECO:0000313" key="2">
    <source>
        <dbReference type="EMBL" id="SNZ13571.1"/>
    </source>
</evidence>
<dbReference type="Pfam" id="PF01809">
    <property type="entry name" value="YidD"/>
    <property type="match status" value="1"/>
</dbReference>
<evidence type="ECO:0000256" key="1">
    <source>
        <dbReference type="HAMAP-Rule" id="MF_00386"/>
    </source>
</evidence>
<dbReference type="SMART" id="SM01234">
    <property type="entry name" value="Haemolytic"/>
    <property type="match status" value="1"/>
</dbReference>
<keyword evidence="1" id="KW-1003">Cell membrane</keyword>
<gene>
    <name evidence="2" type="ORF">SAMN06265353_0792</name>
</gene>
<dbReference type="GO" id="GO:0005886">
    <property type="term" value="C:plasma membrane"/>
    <property type="evidence" value="ECO:0007669"/>
    <property type="project" value="UniProtKB-SubCell"/>
</dbReference>
<dbReference type="HAMAP" id="MF_00386">
    <property type="entry name" value="UPF0161_YidD"/>
    <property type="match status" value="1"/>
</dbReference>
<keyword evidence="1" id="KW-0472">Membrane</keyword>
<comment type="similarity">
    <text evidence="1">Belongs to the UPF0161 family.</text>
</comment>
<dbReference type="PANTHER" id="PTHR33383:SF1">
    <property type="entry name" value="MEMBRANE PROTEIN INSERTION EFFICIENCY FACTOR-RELATED"/>
    <property type="match status" value="1"/>
</dbReference>
<sequence length="63" mass="7220">MLLLRFWQGVISPLYPPSCKYHPTCSEYAILAVEKYGVLKGMLKALWRIIRCNPFSKGGVDYP</sequence>
<comment type="subcellular location">
    <subcellularLocation>
        <location evidence="1">Cell membrane</location>
        <topology evidence="1">Peripheral membrane protein</topology>
        <orientation evidence="1">Cytoplasmic side</orientation>
    </subcellularLocation>
</comment>
<organism evidence="2 3">
    <name type="scientific">Hydrogenobacter hydrogenophilus</name>
    <dbReference type="NCBI Taxonomy" id="35835"/>
    <lineage>
        <taxon>Bacteria</taxon>
        <taxon>Pseudomonadati</taxon>
        <taxon>Aquificota</taxon>
        <taxon>Aquificia</taxon>
        <taxon>Aquificales</taxon>
        <taxon>Aquificaceae</taxon>
        <taxon>Hydrogenobacter</taxon>
    </lineage>
</organism>
<dbReference type="EMBL" id="OBEN01000003">
    <property type="protein sequence ID" value="SNZ13571.1"/>
    <property type="molecule type" value="Genomic_DNA"/>
</dbReference>